<protein>
    <recommendedName>
        <fullName evidence="3">1-phosphatidylinositol phosphodiesterase</fullName>
        <ecNumber evidence="2">4.6.1.13</ecNumber>
    </recommendedName>
    <alternativeName>
        <fullName evidence="4">Phosphatidylinositol diacylglycerol-lyase</fullName>
    </alternativeName>
    <alternativeName>
        <fullName evidence="5">Phosphatidylinositol-specific phospholipase C</fullName>
    </alternativeName>
</protein>
<dbReference type="Proteomes" id="UP000050562">
    <property type="component" value="Unassembled WGS sequence"/>
</dbReference>
<feature type="signal peptide" evidence="6">
    <location>
        <begin position="1"/>
        <end position="25"/>
    </location>
</feature>
<keyword evidence="6" id="KW-0732">Signal</keyword>
<evidence type="ECO:0000256" key="4">
    <source>
        <dbReference type="ARBA" id="ARBA00030474"/>
    </source>
</evidence>
<dbReference type="PANTHER" id="PTHR13593:SF140">
    <property type="entry name" value="PLC-LIKE PHOSPHODIESTERASE"/>
    <property type="match status" value="1"/>
</dbReference>
<evidence type="ECO:0000256" key="1">
    <source>
        <dbReference type="ARBA" id="ARBA00001316"/>
    </source>
</evidence>
<evidence type="ECO:0000256" key="2">
    <source>
        <dbReference type="ARBA" id="ARBA00012581"/>
    </source>
</evidence>
<dbReference type="AlphaFoldDB" id="A0A0P9YKP7"/>
<name>A0A0P9YKP7_9PSED</name>
<evidence type="ECO:0000313" key="9">
    <source>
        <dbReference type="Proteomes" id="UP000050562"/>
    </source>
</evidence>
<dbReference type="GO" id="GO:0008081">
    <property type="term" value="F:phosphoric diester hydrolase activity"/>
    <property type="evidence" value="ECO:0007669"/>
    <property type="project" value="InterPro"/>
</dbReference>
<organism evidence="8 9">
    <name type="scientific">Pseudomonas syringae pv. primulae</name>
    <dbReference type="NCBI Taxonomy" id="251707"/>
    <lineage>
        <taxon>Bacteria</taxon>
        <taxon>Pseudomonadati</taxon>
        <taxon>Pseudomonadota</taxon>
        <taxon>Gammaproteobacteria</taxon>
        <taxon>Pseudomonadales</taxon>
        <taxon>Pseudomonadaceae</taxon>
        <taxon>Pseudomonas</taxon>
    </lineage>
</organism>
<dbReference type="SUPFAM" id="SSF51695">
    <property type="entry name" value="PLC-like phosphodiesterases"/>
    <property type="match status" value="1"/>
</dbReference>
<dbReference type="Gene3D" id="3.20.20.190">
    <property type="entry name" value="Phosphatidylinositol (PI) phosphodiesterase"/>
    <property type="match status" value="1"/>
</dbReference>
<dbReference type="InterPro" id="IPR051057">
    <property type="entry name" value="PI-PLC_domain"/>
</dbReference>
<evidence type="ECO:0000256" key="3">
    <source>
        <dbReference type="ARBA" id="ARBA00019758"/>
    </source>
</evidence>
<evidence type="ECO:0000256" key="5">
    <source>
        <dbReference type="ARBA" id="ARBA00030782"/>
    </source>
</evidence>
<feature type="domain" description="Phosphatidylinositol-specific phospholipase C X" evidence="7">
    <location>
        <begin position="29"/>
        <end position="174"/>
    </location>
</feature>
<dbReference type="InterPro" id="IPR017946">
    <property type="entry name" value="PLC-like_Pdiesterase_TIM-brl"/>
</dbReference>
<proteinExistence type="predicted"/>
<feature type="chain" id="PRO_5006172467" description="1-phosphatidylinositol phosphodiesterase" evidence="6">
    <location>
        <begin position="26"/>
        <end position="423"/>
    </location>
</feature>
<reference evidence="8 9" key="1">
    <citation type="submission" date="2015-09" db="EMBL/GenBank/DDBJ databases">
        <title>Genome announcement of multiple Pseudomonas syringae strains.</title>
        <authorList>
            <person name="Thakur S."/>
            <person name="Wang P.W."/>
            <person name="Gong Y."/>
            <person name="Weir B.S."/>
            <person name="Guttman D.S."/>
        </authorList>
    </citation>
    <scope>NUCLEOTIDE SEQUENCE [LARGE SCALE GENOMIC DNA]</scope>
    <source>
        <strain evidence="8 9">ICMP3956</strain>
    </source>
</reference>
<sequence length="423" mass="47897">MHTVFSVAALTGASMLSLSFMQAHAAGHSDGSKPFDQYHWVTTHNSYEKINQNLKEMPQQLSDGVRGFMLDLYTDHKQKGFNRIIVCHKSLACYGPWGNHLKNEFIPFLKANPAEVVTLFLESYVTRDDLQQVFASVPELADYSFDPDNFANEQWPTLDEMARSNNRLILLTDRSELEGDYAVGNKAVKVLYDQDWLVQNRWDTLGAVATSLLAFHDFSCPTRWSDVPLNTRTVARETGKRWNRLFLMNQFHTATSTTFDSGSFDNNLTYLMHRTENCGVTPNFIGINNYQNGDTLAYTRALTRGGIYLWESFSADRTQDTVCVIPNGTQTLLLPEMGCENDEAQSLSLSGIAKGTRITVFDSPHASTDDDYATVDVKRDIGISEHVIVHEFERTLETDDYRVNYFKYNGLNGKVSRVEIQVP</sequence>
<dbReference type="EMBL" id="LJRC01000177">
    <property type="protein sequence ID" value="KPY34902.1"/>
    <property type="molecule type" value="Genomic_DNA"/>
</dbReference>
<evidence type="ECO:0000313" key="8">
    <source>
        <dbReference type="EMBL" id="KPY34902.1"/>
    </source>
</evidence>
<dbReference type="InterPro" id="IPR000909">
    <property type="entry name" value="PLipase_C_PInositol-sp_X_dom"/>
</dbReference>
<comment type="catalytic activity">
    <reaction evidence="1">
        <text>a 1,2-diacyl-sn-glycero-3-phospho-(1D-myo-inositol) = 1D-myo-inositol 1,2-cyclic phosphate + a 1,2-diacyl-sn-glycerol</text>
        <dbReference type="Rhea" id="RHEA:17093"/>
        <dbReference type="ChEBI" id="CHEBI:17815"/>
        <dbReference type="ChEBI" id="CHEBI:57880"/>
        <dbReference type="ChEBI" id="CHEBI:58484"/>
        <dbReference type="EC" id="4.6.1.13"/>
    </reaction>
</comment>
<evidence type="ECO:0000259" key="7">
    <source>
        <dbReference type="SMART" id="SM00148"/>
    </source>
</evidence>
<dbReference type="Pfam" id="PF26178">
    <property type="entry name" value="PI-PLC_cat"/>
    <property type="match status" value="1"/>
</dbReference>
<evidence type="ECO:0000256" key="6">
    <source>
        <dbReference type="SAM" id="SignalP"/>
    </source>
</evidence>
<dbReference type="PANTHER" id="PTHR13593">
    <property type="match status" value="1"/>
</dbReference>
<comment type="caution">
    <text evidence="8">The sequence shown here is derived from an EMBL/GenBank/DDBJ whole genome shotgun (WGS) entry which is preliminary data.</text>
</comment>
<gene>
    <name evidence="8" type="ORF">ALO52_03534</name>
</gene>
<dbReference type="GO" id="GO:0004436">
    <property type="term" value="F:phosphatidylinositol diacylglycerol-lyase activity"/>
    <property type="evidence" value="ECO:0007669"/>
    <property type="project" value="UniProtKB-EC"/>
</dbReference>
<dbReference type="PATRIC" id="fig|251707.3.peg.4628"/>
<dbReference type="EC" id="4.6.1.13" evidence="2"/>
<dbReference type="GO" id="GO:0006629">
    <property type="term" value="P:lipid metabolic process"/>
    <property type="evidence" value="ECO:0007669"/>
    <property type="project" value="InterPro"/>
</dbReference>
<dbReference type="SMART" id="SM00148">
    <property type="entry name" value="PLCXc"/>
    <property type="match status" value="1"/>
</dbReference>
<accession>A0A0P9YKP7</accession>